<protein>
    <submittedName>
        <fullName evidence="2">Uncharacterized protein</fullName>
    </submittedName>
</protein>
<reference evidence="2 3" key="2">
    <citation type="submission" date="2007-04" db="EMBL/GenBank/DDBJ databases">
        <title>Draft genome sequence of Ruminococcus obeum (ATCC 29174).</title>
        <authorList>
            <person name="Sudarsanam P."/>
            <person name="Ley R."/>
            <person name="Guruge J."/>
            <person name="Turnbaugh P.J."/>
            <person name="Mahowald M."/>
            <person name="Liep D."/>
            <person name="Gordon J."/>
        </authorList>
    </citation>
    <scope>NUCLEOTIDE SEQUENCE [LARGE SCALE GENOMIC DNA]</scope>
    <source>
        <strain evidence="2 3">ATCC 29174</strain>
    </source>
</reference>
<dbReference type="Proteomes" id="UP000006002">
    <property type="component" value="Unassembled WGS sequence"/>
</dbReference>
<dbReference type="AlphaFoldDB" id="A5ZTJ7"/>
<dbReference type="HOGENOM" id="CLU_1329811_0_0_9"/>
<accession>A5ZTJ7</accession>
<keyword evidence="1" id="KW-1133">Transmembrane helix</keyword>
<dbReference type="EMBL" id="AAVO02000009">
    <property type="protein sequence ID" value="EDM87153.1"/>
    <property type="molecule type" value="Genomic_DNA"/>
</dbReference>
<evidence type="ECO:0000313" key="2">
    <source>
        <dbReference type="EMBL" id="EDM87153.1"/>
    </source>
</evidence>
<feature type="transmembrane region" description="Helical" evidence="1">
    <location>
        <begin position="64"/>
        <end position="84"/>
    </location>
</feature>
<evidence type="ECO:0000313" key="3">
    <source>
        <dbReference type="Proteomes" id="UP000006002"/>
    </source>
</evidence>
<evidence type="ECO:0000256" key="1">
    <source>
        <dbReference type="SAM" id="Phobius"/>
    </source>
</evidence>
<name>A5ZTJ7_9FIRM</name>
<reference evidence="2 3" key="1">
    <citation type="submission" date="2007-03" db="EMBL/GenBank/DDBJ databases">
        <authorList>
            <person name="Fulton L."/>
            <person name="Clifton S."/>
            <person name="Fulton B."/>
            <person name="Xu J."/>
            <person name="Minx P."/>
            <person name="Pepin K.H."/>
            <person name="Johnson M."/>
            <person name="Thiruvilangam P."/>
            <person name="Bhonagiri V."/>
            <person name="Nash W.E."/>
            <person name="Mardis E.R."/>
            <person name="Wilson R.K."/>
        </authorList>
    </citation>
    <scope>NUCLEOTIDE SEQUENCE [LARGE SCALE GENOMIC DNA]</scope>
    <source>
        <strain evidence="2 3">ATCC 29174</strain>
    </source>
</reference>
<keyword evidence="1" id="KW-0812">Transmembrane</keyword>
<gene>
    <name evidence="2" type="ORF">RUMOBE_02327</name>
</gene>
<feature type="transmembrane region" description="Helical" evidence="1">
    <location>
        <begin position="104"/>
        <end position="131"/>
    </location>
</feature>
<sequence length="206" mass="24639">MFLFHKFSIHFLYIFHRILLFLCKIDFFRMLCLYCVQHLLCEIEKQFDLSSIFFDDHRVIRSIVIIRGIIIFFQLLRTTVFFIFSNTFVPVRRNDFQLLQLQYMGSLTILFAIDHINAELIIFQGILIILLAENIKHKIKRCKKKSCQHKGLGYCNSQDHKDHCKQNHYFPENSGHAFFLSGDLLHNLIVVHINDSFLFFYHPFSE</sequence>
<organism evidence="2 3">
    <name type="scientific">Blautia obeum ATCC 29174</name>
    <dbReference type="NCBI Taxonomy" id="411459"/>
    <lineage>
        <taxon>Bacteria</taxon>
        <taxon>Bacillati</taxon>
        <taxon>Bacillota</taxon>
        <taxon>Clostridia</taxon>
        <taxon>Lachnospirales</taxon>
        <taxon>Lachnospiraceae</taxon>
        <taxon>Blautia</taxon>
    </lineage>
</organism>
<keyword evidence="1" id="KW-0472">Membrane</keyword>
<comment type="caution">
    <text evidence="2">The sequence shown here is derived from an EMBL/GenBank/DDBJ whole genome shotgun (WGS) entry which is preliminary data.</text>
</comment>
<proteinExistence type="predicted"/>